<evidence type="ECO:0000313" key="1">
    <source>
        <dbReference type="EMBL" id="GIJ12066.1"/>
    </source>
</evidence>
<dbReference type="NCBIfam" id="TIGR03882">
    <property type="entry name" value="cyclo_dehyd_2"/>
    <property type="match status" value="1"/>
</dbReference>
<comment type="caution">
    <text evidence="1">The sequence shown here is derived from an EMBL/GenBank/DDBJ whole genome shotgun (WGS) entry which is preliminary data.</text>
</comment>
<protein>
    <recommendedName>
        <fullName evidence="3">Bacteriocin biosynthesis cyclodehydratase domain-containing protein</fullName>
    </recommendedName>
</protein>
<name>A0ABQ4I2N4_9ACTN</name>
<proteinExistence type="predicted"/>
<dbReference type="EMBL" id="BOOZ01000043">
    <property type="protein sequence ID" value="GIJ12066.1"/>
    <property type="molecule type" value="Genomic_DNA"/>
</dbReference>
<evidence type="ECO:0008006" key="3">
    <source>
        <dbReference type="Google" id="ProtNLM"/>
    </source>
</evidence>
<accession>A0ABQ4I2N4</accession>
<keyword evidence="2" id="KW-1185">Reference proteome</keyword>
<sequence>MDTSTSAYLAVSGAFADALAMRLVPALGRSGYAVSVAPAAAAGPDVDHGADSAPTGPSVGILVADHDDPAPSGFRARWHRSGRPLLEVAQKHPDIRIGPWDIPGTSACGHCFRMRARQHGTATPSHEPPVGALPAVSVDGFPPYVLAIVVALVISGLERLATDPVVPRNEVTMVDTALLTVRTLPVVPVNGCPHCATPAPPGPSLLTWSAGASR</sequence>
<gene>
    <name evidence="1" type="ORF">Van01_52800</name>
</gene>
<dbReference type="InterPro" id="IPR022291">
    <property type="entry name" value="Bacteriocin_synth_cyclodeHase"/>
</dbReference>
<reference evidence="1 2" key="1">
    <citation type="submission" date="2021-01" db="EMBL/GenBank/DDBJ databases">
        <title>Whole genome shotgun sequence of Verrucosispora andamanensis NBRC 109075.</title>
        <authorList>
            <person name="Komaki H."/>
            <person name="Tamura T."/>
        </authorList>
    </citation>
    <scope>NUCLEOTIDE SEQUENCE [LARGE SCALE GENOMIC DNA]</scope>
    <source>
        <strain evidence="1 2">NBRC 109075</strain>
    </source>
</reference>
<dbReference type="Proteomes" id="UP000647017">
    <property type="component" value="Unassembled WGS sequence"/>
</dbReference>
<dbReference type="Gene3D" id="3.40.50.720">
    <property type="entry name" value="NAD(P)-binding Rossmann-like Domain"/>
    <property type="match status" value="1"/>
</dbReference>
<organism evidence="1 2">
    <name type="scientific">Micromonospora andamanensis</name>
    <dbReference type="NCBI Taxonomy" id="1287068"/>
    <lineage>
        <taxon>Bacteria</taxon>
        <taxon>Bacillati</taxon>
        <taxon>Actinomycetota</taxon>
        <taxon>Actinomycetes</taxon>
        <taxon>Micromonosporales</taxon>
        <taxon>Micromonosporaceae</taxon>
        <taxon>Micromonospora</taxon>
    </lineage>
</organism>
<evidence type="ECO:0000313" key="2">
    <source>
        <dbReference type="Proteomes" id="UP000647017"/>
    </source>
</evidence>